<dbReference type="SUPFAM" id="SSF56436">
    <property type="entry name" value="C-type lectin-like"/>
    <property type="match status" value="1"/>
</dbReference>
<dbReference type="InterPro" id="IPR042095">
    <property type="entry name" value="SUMF_sf"/>
</dbReference>
<feature type="domain" description="Sulfatase-modifying factor enzyme-like" evidence="2">
    <location>
        <begin position="50"/>
        <end position="302"/>
    </location>
</feature>
<dbReference type="PANTHER" id="PTHR23150">
    <property type="entry name" value="SULFATASE MODIFYING FACTOR 1, 2"/>
    <property type="match status" value="1"/>
</dbReference>
<dbReference type="InterPro" id="IPR051043">
    <property type="entry name" value="Sulfatase_Mod_Factor_Kinase"/>
</dbReference>
<dbReference type="InterPro" id="IPR016187">
    <property type="entry name" value="CTDL_fold"/>
</dbReference>
<evidence type="ECO:0000256" key="1">
    <source>
        <dbReference type="SAM" id="MobiDB-lite"/>
    </source>
</evidence>
<evidence type="ECO:0000259" key="2">
    <source>
        <dbReference type="Pfam" id="PF03781"/>
    </source>
</evidence>
<sequence length="305" mass="34282">MAQTLTPYNHPDYDDLPPNFPPVAASAWGEDRYGIWFELNVNDIVQRFRWVPKGEFTMGESGDSLHEVKLSQGFWLADTTCTQELWQAVMGENPSSFKDSLQNPVDTVSWLDAQNFIQKLNQLVPELNAYLPSEAQWEYACRSGTTSPFSFGDNITTDQVNYDGNYPYAGGEKGEYREKTVEVKALPANQWGLYQMHGNVWEWCFDEYASDLGDEAVTDPVTARFKSGVKPDKTVTETENTGSTPDNTPLYDSTLLENGSEDGVLRVLRGGSWSYYGRNCRSAIRNGGTADLRIWDLGFRFAAGH</sequence>
<dbReference type="Pfam" id="PF03781">
    <property type="entry name" value="FGE-sulfatase"/>
    <property type="match status" value="1"/>
</dbReference>
<dbReference type="InterPro" id="IPR005532">
    <property type="entry name" value="SUMF_dom"/>
</dbReference>
<feature type="region of interest" description="Disordered" evidence="1">
    <location>
        <begin position="229"/>
        <end position="252"/>
    </location>
</feature>
<reference evidence="3" key="1">
    <citation type="submission" date="2020-01" db="EMBL/GenBank/DDBJ databases">
        <authorList>
            <person name="Meier V. D."/>
            <person name="Meier V D."/>
        </authorList>
    </citation>
    <scope>NUCLEOTIDE SEQUENCE</scope>
    <source>
        <strain evidence="3">HLG_WM_MAG_09</strain>
    </source>
</reference>
<name>A0A6S6UAP3_9GAMM</name>
<organism evidence="3">
    <name type="scientific">uncultured Thiotrichaceae bacterium</name>
    <dbReference type="NCBI Taxonomy" id="298394"/>
    <lineage>
        <taxon>Bacteria</taxon>
        <taxon>Pseudomonadati</taxon>
        <taxon>Pseudomonadota</taxon>
        <taxon>Gammaproteobacteria</taxon>
        <taxon>Thiotrichales</taxon>
        <taxon>Thiotrichaceae</taxon>
        <taxon>environmental samples</taxon>
    </lineage>
</organism>
<dbReference type="EMBL" id="CACVAT010000403">
    <property type="protein sequence ID" value="CAA6825158.1"/>
    <property type="molecule type" value="Genomic_DNA"/>
</dbReference>
<proteinExistence type="predicted"/>
<evidence type="ECO:0000313" key="3">
    <source>
        <dbReference type="EMBL" id="CAA6825158.1"/>
    </source>
</evidence>
<protein>
    <submittedName>
        <fullName evidence="3">Formylglycine-generating enzyme, required for sulfatase activity, contains SUMF1/FGE domain</fullName>
    </submittedName>
</protein>
<dbReference type="Gene3D" id="3.90.1580.10">
    <property type="entry name" value="paralog of FGE (formylglycine-generating enzyme)"/>
    <property type="match status" value="1"/>
</dbReference>
<feature type="compositionally biased region" description="Polar residues" evidence="1">
    <location>
        <begin position="237"/>
        <end position="252"/>
    </location>
</feature>
<gene>
    <name evidence="3" type="ORF">HELGO_WM44687</name>
</gene>
<dbReference type="GO" id="GO:0120147">
    <property type="term" value="F:formylglycine-generating oxidase activity"/>
    <property type="evidence" value="ECO:0007669"/>
    <property type="project" value="TreeGrafter"/>
</dbReference>
<accession>A0A6S6UAP3</accession>
<dbReference type="AlphaFoldDB" id="A0A6S6UAP3"/>
<dbReference type="PANTHER" id="PTHR23150:SF19">
    <property type="entry name" value="FORMYLGLYCINE-GENERATING ENZYME"/>
    <property type="match status" value="1"/>
</dbReference>